<gene>
    <name evidence="3" type="ordered locus">Ecym_7139</name>
</gene>
<dbReference type="InterPro" id="IPR019448">
    <property type="entry name" value="NT-C2"/>
</dbReference>
<feature type="compositionally biased region" description="Polar residues" evidence="1">
    <location>
        <begin position="62"/>
        <end position="71"/>
    </location>
</feature>
<dbReference type="GeneID" id="11472451"/>
<evidence type="ECO:0000313" key="3">
    <source>
        <dbReference type="EMBL" id="AET40988.1"/>
    </source>
</evidence>
<dbReference type="eggNOG" id="ENOG502R9IN">
    <property type="taxonomic scope" value="Eukaryota"/>
</dbReference>
<evidence type="ECO:0000313" key="4">
    <source>
        <dbReference type="Proteomes" id="UP000006790"/>
    </source>
</evidence>
<dbReference type="EMBL" id="CP002503">
    <property type="protein sequence ID" value="AET40988.1"/>
    <property type="molecule type" value="Genomic_DNA"/>
</dbReference>
<dbReference type="HOGENOM" id="CLU_036649_0_0_1"/>
<protein>
    <recommendedName>
        <fullName evidence="2">C2 NT-type domain-containing protein</fullName>
    </recommendedName>
</protein>
<dbReference type="OrthoDB" id="3365224at2759"/>
<evidence type="ECO:0000256" key="1">
    <source>
        <dbReference type="SAM" id="MobiDB-lite"/>
    </source>
</evidence>
<dbReference type="PANTHER" id="PTHR21456">
    <property type="entry name" value="FAMILY WITH SEQUENCE SIMILARITY 102"/>
    <property type="match status" value="1"/>
</dbReference>
<dbReference type="PANTHER" id="PTHR21456:SF1">
    <property type="entry name" value="C2 NT-TYPE DOMAIN-CONTAINING PROTEIN"/>
    <property type="match status" value="1"/>
</dbReference>
<feature type="domain" description="C2 NT-type" evidence="2">
    <location>
        <begin position="5"/>
        <end position="206"/>
    </location>
</feature>
<accession>G8JVX3</accession>
<keyword evidence="4" id="KW-1185">Reference proteome</keyword>
<dbReference type="Proteomes" id="UP000006790">
    <property type="component" value="Chromosome 7"/>
</dbReference>
<dbReference type="FunCoup" id="G8JVX3">
    <property type="interactions" value="19"/>
</dbReference>
<proteinExistence type="predicted"/>
<dbReference type="PROSITE" id="PS51840">
    <property type="entry name" value="C2_NT"/>
    <property type="match status" value="1"/>
</dbReference>
<dbReference type="InParanoid" id="G8JVX3"/>
<organism evidence="3 4">
    <name type="scientific">Eremothecium cymbalariae (strain CBS 270.75 / DBVPG 7215 / KCTC 17166 / NRRL Y-17582)</name>
    <name type="common">Yeast</name>
    <dbReference type="NCBI Taxonomy" id="931890"/>
    <lineage>
        <taxon>Eukaryota</taxon>
        <taxon>Fungi</taxon>
        <taxon>Dikarya</taxon>
        <taxon>Ascomycota</taxon>
        <taxon>Saccharomycotina</taxon>
        <taxon>Saccharomycetes</taxon>
        <taxon>Saccharomycetales</taxon>
        <taxon>Saccharomycetaceae</taxon>
        <taxon>Eremothecium</taxon>
    </lineage>
</organism>
<dbReference type="Pfam" id="PF10358">
    <property type="entry name" value="NT-C2"/>
    <property type="match status" value="1"/>
</dbReference>
<feature type="region of interest" description="Disordered" evidence="1">
    <location>
        <begin position="49"/>
        <end position="72"/>
    </location>
</feature>
<dbReference type="RefSeq" id="XP_003647805.1">
    <property type="nucleotide sequence ID" value="XM_003647757.1"/>
</dbReference>
<evidence type="ECO:0000259" key="2">
    <source>
        <dbReference type="PROSITE" id="PS51840"/>
    </source>
</evidence>
<sequence length="451" mass="50418">MSLFNAKNKNRRPKFLLYLEVKELSNIPQSSGYCYVKWHLKDGTGTSSYHDKGSKDVAGNHVPSSNQSKGSTLPVMVKNHKAQWNYRLESPARVKMFVDKDKNLCSKVLMLDIYFEFLDSEGLNGKNVIPSPNSSITSNHNITPSSATTPTSTVYTKKVSGKLLLGAVSTDLVEYVNGQQTATTKRLLLQKSKINSILTINIQMQLIRGTYDDFNLPLSIRPAGNSRIGLNEMFEETASDFASPVISIPHPSRASSPSISVTSALHHTATSPLRRLPKYDGLLSMTFSNPLIEKLYQKTFQVSWDRRPGEFTPRECVEDIIDGGDGWAKNELGLNVMDLQFICDEDGSKINYMHSTPRPLLDPSSPPMLIMPTPRLAVSHTNKNILSPEARDDWELLSARQRKQIRAKCKRGLSLKALKSSEEDNVDASVDETSPQQLKDDRSWKINHILP</sequence>
<dbReference type="OMA" id="SSGYCYV"/>
<dbReference type="KEGG" id="erc:Ecym_7139"/>
<name>G8JVX3_ERECY</name>
<dbReference type="InterPro" id="IPR039931">
    <property type="entry name" value="EEIG1/2-like"/>
</dbReference>
<reference evidence="4" key="1">
    <citation type="journal article" date="2012" name="G3 (Bethesda)">
        <title>Pichia sorbitophila, an interspecies yeast hybrid reveals early steps of genome resolution following polyploidization.</title>
        <authorList>
            <person name="Leh Louis V."/>
            <person name="Despons L."/>
            <person name="Friedrich A."/>
            <person name="Martin T."/>
            <person name="Durrens P."/>
            <person name="Casaregola S."/>
            <person name="Neuveglise C."/>
            <person name="Fairhead C."/>
            <person name="Marck C."/>
            <person name="Cruz J.A."/>
            <person name="Straub M.L."/>
            <person name="Kugler V."/>
            <person name="Sacerdot C."/>
            <person name="Uzunov Z."/>
            <person name="Thierry A."/>
            <person name="Weiss S."/>
            <person name="Bleykasten C."/>
            <person name="De Montigny J."/>
            <person name="Jacques N."/>
            <person name="Jung P."/>
            <person name="Lemaire M."/>
            <person name="Mallet S."/>
            <person name="Morel G."/>
            <person name="Richard G.F."/>
            <person name="Sarkar A."/>
            <person name="Savel G."/>
            <person name="Schacherer J."/>
            <person name="Seret M.L."/>
            <person name="Talla E."/>
            <person name="Samson G."/>
            <person name="Jubin C."/>
            <person name="Poulain J."/>
            <person name="Vacherie B."/>
            <person name="Barbe V."/>
            <person name="Pelletier E."/>
            <person name="Sherman D.J."/>
            <person name="Westhof E."/>
            <person name="Weissenbach J."/>
            <person name="Baret P.V."/>
            <person name="Wincker P."/>
            <person name="Gaillardin C."/>
            <person name="Dujon B."/>
            <person name="Souciet J.L."/>
        </authorList>
    </citation>
    <scope>NUCLEOTIDE SEQUENCE [LARGE SCALE GENOMIC DNA]</scope>
    <source>
        <strain evidence="4">CBS 270.75 / DBVPG 7215 / KCTC 17166 / NRRL Y-17582</strain>
    </source>
</reference>
<dbReference type="AlphaFoldDB" id="G8JVX3"/>